<dbReference type="Pfam" id="PF02687">
    <property type="entry name" value="FtsX"/>
    <property type="match status" value="2"/>
</dbReference>
<keyword evidence="3 6" id="KW-0812">Transmembrane</keyword>
<feature type="transmembrane region" description="Helical" evidence="6">
    <location>
        <begin position="394"/>
        <end position="416"/>
    </location>
</feature>
<feature type="transmembrane region" description="Helical" evidence="6">
    <location>
        <begin position="302"/>
        <end position="320"/>
    </location>
</feature>
<feature type="transmembrane region" description="Helical" evidence="6">
    <location>
        <begin position="247"/>
        <end position="268"/>
    </location>
</feature>
<proteinExistence type="predicted"/>
<evidence type="ECO:0000313" key="8">
    <source>
        <dbReference type="EMBL" id="QNP55835.1"/>
    </source>
</evidence>
<reference evidence="8 9" key="1">
    <citation type="submission" date="2020-08" db="EMBL/GenBank/DDBJ databases">
        <title>Genome sequence of Tessaracoccus defluvii JCM 17540T.</title>
        <authorList>
            <person name="Hyun D.-W."/>
            <person name="Bae J.-W."/>
        </authorList>
    </citation>
    <scope>NUCLEOTIDE SEQUENCE [LARGE SCALE GENOMIC DNA]</scope>
    <source>
        <strain evidence="8 9">JCM 17540</strain>
    </source>
</reference>
<dbReference type="InterPro" id="IPR003838">
    <property type="entry name" value="ABC3_permease_C"/>
</dbReference>
<evidence type="ECO:0000256" key="5">
    <source>
        <dbReference type="ARBA" id="ARBA00023136"/>
    </source>
</evidence>
<evidence type="ECO:0000313" key="9">
    <source>
        <dbReference type="Proteomes" id="UP000516117"/>
    </source>
</evidence>
<name>A0A7H0H5L9_9ACTN</name>
<dbReference type="EMBL" id="CP060789">
    <property type="protein sequence ID" value="QNP55835.1"/>
    <property type="molecule type" value="Genomic_DNA"/>
</dbReference>
<keyword evidence="9" id="KW-1185">Reference proteome</keyword>
<gene>
    <name evidence="8" type="ORF">H9L22_17240</name>
</gene>
<keyword evidence="4 6" id="KW-1133">Transmembrane helix</keyword>
<feature type="domain" description="ABC3 transporter permease C-terminal" evidence="7">
    <location>
        <begin position="107"/>
        <end position="204"/>
    </location>
</feature>
<feature type="transmembrane region" description="Helical" evidence="6">
    <location>
        <begin position="348"/>
        <end position="373"/>
    </location>
</feature>
<feature type="transmembrane region" description="Helical" evidence="6">
    <location>
        <begin position="175"/>
        <end position="200"/>
    </location>
</feature>
<evidence type="ECO:0000256" key="3">
    <source>
        <dbReference type="ARBA" id="ARBA00022692"/>
    </source>
</evidence>
<dbReference type="AlphaFoldDB" id="A0A7H0H5L9"/>
<feature type="transmembrane region" description="Helical" evidence="6">
    <location>
        <begin position="129"/>
        <end position="155"/>
    </location>
</feature>
<feature type="transmembrane region" description="Helical" evidence="6">
    <location>
        <begin position="436"/>
        <end position="455"/>
    </location>
</feature>
<comment type="subcellular location">
    <subcellularLocation>
        <location evidence="1">Cell membrane</location>
        <topology evidence="1">Multi-pass membrane protein</topology>
    </subcellularLocation>
</comment>
<evidence type="ECO:0000259" key="7">
    <source>
        <dbReference type="Pfam" id="PF02687"/>
    </source>
</evidence>
<dbReference type="GO" id="GO:0005886">
    <property type="term" value="C:plasma membrane"/>
    <property type="evidence" value="ECO:0007669"/>
    <property type="project" value="UniProtKB-SubCell"/>
</dbReference>
<evidence type="ECO:0000256" key="2">
    <source>
        <dbReference type="ARBA" id="ARBA00022475"/>
    </source>
</evidence>
<keyword evidence="2" id="KW-1003">Cell membrane</keyword>
<feature type="transmembrane region" description="Helical" evidence="6">
    <location>
        <begin position="221"/>
        <end position="241"/>
    </location>
</feature>
<feature type="transmembrane region" description="Helical" evidence="6">
    <location>
        <begin position="82"/>
        <end position="108"/>
    </location>
</feature>
<keyword evidence="5 6" id="KW-0472">Membrane</keyword>
<dbReference type="Proteomes" id="UP000516117">
    <property type="component" value="Chromosome"/>
</dbReference>
<dbReference type="KEGG" id="tdf:H9L22_17240"/>
<evidence type="ECO:0000256" key="4">
    <source>
        <dbReference type="ARBA" id="ARBA00022989"/>
    </source>
</evidence>
<protein>
    <submittedName>
        <fullName evidence="8">ABC transporter permease</fullName>
    </submittedName>
</protein>
<dbReference type="RefSeq" id="WP_187720964.1">
    <property type="nucleotide sequence ID" value="NZ_BAABBL010000010.1"/>
</dbReference>
<feature type="transmembrane region" description="Helical" evidence="6">
    <location>
        <begin position="28"/>
        <end position="55"/>
    </location>
</feature>
<evidence type="ECO:0000256" key="6">
    <source>
        <dbReference type="SAM" id="Phobius"/>
    </source>
</evidence>
<sequence length="472" mass="48683">MSPTITGLSSLSLQLTKSRFAIRQGESLLYLASILAYAVSSALALTVAGGTLMFFQRAANPTGLLAEALAEDPTFDVFLTMYAVLAVVACALLIPSLAGLAGSAAVLGARGRERRLAALRLLGLSAGDVTRMSLIDALIQAVIGCAAGTAAYFATLPLWGNLTMQAVPVDPAEMLLPWFGVLGILAATVVIGLVASWWGLRQVRISPLGVARRGSRPGLKVWRPIAFVALLGIAIAGSSAVPLGATLVPWLVIGGFLIVVVWGLNLVAPWVLQHLSRLVAQAPWPSLVWAARRVQANPKATWQQVSGIALLCFISGYVAMMPVSLDSAEGGASQSVIEGAVHDFTKGALITLAVGLALAATSVLITQASAVLERAEQARALDKMGSPRSFLTKASWLETLGPLVLGMALGVGLGAGMAGPVARLAATAGESTLGPLLLGTVLALGLTLVCGALLASRPLQTQVLGTLERRAD</sequence>
<feature type="domain" description="ABC3 transporter permease C-terminal" evidence="7">
    <location>
        <begin position="351"/>
        <end position="461"/>
    </location>
</feature>
<organism evidence="8 9">
    <name type="scientific">Tessaracoccus defluvii</name>
    <dbReference type="NCBI Taxonomy" id="1285901"/>
    <lineage>
        <taxon>Bacteria</taxon>
        <taxon>Bacillati</taxon>
        <taxon>Actinomycetota</taxon>
        <taxon>Actinomycetes</taxon>
        <taxon>Propionibacteriales</taxon>
        <taxon>Propionibacteriaceae</taxon>
        <taxon>Tessaracoccus</taxon>
    </lineage>
</organism>
<evidence type="ECO:0000256" key="1">
    <source>
        <dbReference type="ARBA" id="ARBA00004651"/>
    </source>
</evidence>
<accession>A0A7H0H5L9</accession>